<organism evidence="1 2">
    <name type="scientific">Setomelanomma holmii</name>
    <dbReference type="NCBI Taxonomy" id="210430"/>
    <lineage>
        <taxon>Eukaryota</taxon>
        <taxon>Fungi</taxon>
        <taxon>Dikarya</taxon>
        <taxon>Ascomycota</taxon>
        <taxon>Pezizomycotina</taxon>
        <taxon>Dothideomycetes</taxon>
        <taxon>Pleosporomycetidae</taxon>
        <taxon>Pleosporales</taxon>
        <taxon>Pleosporineae</taxon>
        <taxon>Phaeosphaeriaceae</taxon>
        <taxon>Setomelanomma</taxon>
    </lineage>
</organism>
<proteinExistence type="predicted"/>
<gene>
    <name evidence="1" type="ORF">EK21DRAFT_102971</name>
</gene>
<protein>
    <submittedName>
        <fullName evidence="1">HAD-like protein</fullName>
    </submittedName>
</protein>
<dbReference type="GO" id="GO:0016791">
    <property type="term" value="F:phosphatase activity"/>
    <property type="evidence" value="ECO:0007669"/>
    <property type="project" value="UniProtKB-ARBA"/>
</dbReference>
<dbReference type="InterPro" id="IPR023198">
    <property type="entry name" value="PGP-like_dom2"/>
</dbReference>
<keyword evidence="2" id="KW-1185">Reference proteome</keyword>
<dbReference type="Proteomes" id="UP000799777">
    <property type="component" value="Unassembled WGS sequence"/>
</dbReference>
<dbReference type="InterPro" id="IPR006439">
    <property type="entry name" value="HAD-SF_hydro_IA"/>
</dbReference>
<sequence length="205" mass="23052">MRTLILDLGDVLFHYSITRITALPPGAFKAVIKSTAWGDLECGRVAEDIAVARISKELSLDIISIREALTQCRRLLHVDHDLFRELVALKKEMHGKLKVYAMTNISKDDFARLKLLLPTWNELFDADFTSFKAGRIKPDLEYYQYVLDSIGPKCPSLAVFVDDKNVNVDAARSFGIHGIVFESPEALMHQLRSRLLDPPAPAQSV</sequence>
<evidence type="ECO:0000313" key="2">
    <source>
        <dbReference type="Proteomes" id="UP000799777"/>
    </source>
</evidence>
<accession>A0A9P4H3L4</accession>
<dbReference type="OrthoDB" id="2012566at2759"/>
<dbReference type="AlphaFoldDB" id="A0A9P4H3L4"/>
<dbReference type="Pfam" id="PF00702">
    <property type="entry name" value="Hydrolase"/>
    <property type="match status" value="1"/>
</dbReference>
<reference evidence="1" key="1">
    <citation type="journal article" date="2020" name="Stud. Mycol.">
        <title>101 Dothideomycetes genomes: a test case for predicting lifestyles and emergence of pathogens.</title>
        <authorList>
            <person name="Haridas S."/>
            <person name="Albert R."/>
            <person name="Binder M."/>
            <person name="Bloem J."/>
            <person name="Labutti K."/>
            <person name="Salamov A."/>
            <person name="Andreopoulos B."/>
            <person name="Baker S."/>
            <person name="Barry K."/>
            <person name="Bills G."/>
            <person name="Bluhm B."/>
            <person name="Cannon C."/>
            <person name="Castanera R."/>
            <person name="Culley D."/>
            <person name="Daum C."/>
            <person name="Ezra D."/>
            <person name="Gonzalez J."/>
            <person name="Henrissat B."/>
            <person name="Kuo A."/>
            <person name="Liang C."/>
            <person name="Lipzen A."/>
            <person name="Lutzoni F."/>
            <person name="Magnuson J."/>
            <person name="Mondo S."/>
            <person name="Nolan M."/>
            <person name="Ohm R."/>
            <person name="Pangilinan J."/>
            <person name="Park H.-J."/>
            <person name="Ramirez L."/>
            <person name="Alfaro M."/>
            <person name="Sun H."/>
            <person name="Tritt A."/>
            <person name="Yoshinaga Y."/>
            <person name="Zwiers L.-H."/>
            <person name="Turgeon B."/>
            <person name="Goodwin S."/>
            <person name="Spatafora J."/>
            <person name="Crous P."/>
            <person name="Grigoriev I."/>
        </authorList>
    </citation>
    <scope>NUCLEOTIDE SEQUENCE</scope>
    <source>
        <strain evidence="1">CBS 110217</strain>
    </source>
</reference>
<dbReference type="Gene3D" id="3.40.50.1000">
    <property type="entry name" value="HAD superfamily/HAD-like"/>
    <property type="match status" value="1"/>
</dbReference>
<dbReference type="InterPro" id="IPR036412">
    <property type="entry name" value="HAD-like_sf"/>
</dbReference>
<dbReference type="InterPro" id="IPR023214">
    <property type="entry name" value="HAD_sf"/>
</dbReference>
<comment type="caution">
    <text evidence="1">The sequence shown here is derived from an EMBL/GenBank/DDBJ whole genome shotgun (WGS) entry which is preliminary data.</text>
</comment>
<dbReference type="PANTHER" id="PTHR43611">
    <property type="entry name" value="ALPHA-D-GLUCOSE 1-PHOSPHATE PHOSPHATASE"/>
    <property type="match status" value="1"/>
</dbReference>
<dbReference type="SUPFAM" id="SSF56784">
    <property type="entry name" value="HAD-like"/>
    <property type="match status" value="1"/>
</dbReference>
<dbReference type="NCBIfam" id="TIGR01509">
    <property type="entry name" value="HAD-SF-IA-v3"/>
    <property type="match status" value="1"/>
</dbReference>
<dbReference type="EMBL" id="ML978236">
    <property type="protein sequence ID" value="KAF2026794.1"/>
    <property type="molecule type" value="Genomic_DNA"/>
</dbReference>
<dbReference type="Gene3D" id="1.10.150.240">
    <property type="entry name" value="Putative phosphatase, domain 2"/>
    <property type="match status" value="1"/>
</dbReference>
<evidence type="ECO:0000313" key="1">
    <source>
        <dbReference type="EMBL" id="KAF2026794.1"/>
    </source>
</evidence>
<name>A0A9P4H3L4_9PLEO</name>
<dbReference type="PANTHER" id="PTHR43611:SF3">
    <property type="entry name" value="FLAVIN MONONUCLEOTIDE HYDROLASE 1, CHLOROPLATIC"/>
    <property type="match status" value="1"/>
</dbReference>